<name>A0ABV6HQZ9_9SPHI</name>
<evidence type="ECO:0000313" key="3">
    <source>
        <dbReference type="Proteomes" id="UP001589774"/>
    </source>
</evidence>
<reference evidence="2 3" key="1">
    <citation type="submission" date="2024-09" db="EMBL/GenBank/DDBJ databases">
        <authorList>
            <person name="Sun Q."/>
            <person name="Mori K."/>
        </authorList>
    </citation>
    <scope>NUCLEOTIDE SEQUENCE [LARGE SCALE GENOMIC DNA]</scope>
    <source>
        <strain evidence="2 3">CCM 7765</strain>
    </source>
</reference>
<keyword evidence="3" id="KW-1185">Reference proteome</keyword>
<dbReference type="PRINTS" id="PR00081">
    <property type="entry name" value="GDHRDH"/>
</dbReference>
<dbReference type="CDD" id="cd05233">
    <property type="entry name" value="SDR_c"/>
    <property type="match status" value="1"/>
</dbReference>
<dbReference type="Gene3D" id="3.40.50.720">
    <property type="entry name" value="NAD(P)-binding Rossmann-like Domain"/>
    <property type="match status" value="1"/>
</dbReference>
<dbReference type="PANTHER" id="PTHR42760:SF40">
    <property type="entry name" value="3-OXOACYL-[ACYL-CARRIER-PROTEIN] REDUCTASE, CHLOROPLASTIC"/>
    <property type="match status" value="1"/>
</dbReference>
<comment type="similarity">
    <text evidence="1">Belongs to the short-chain dehydrogenases/reductases (SDR) family.</text>
</comment>
<dbReference type="Pfam" id="PF13561">
    <property type="entry name" value="adh_short_C2"/>
    <property type="match status" value="1"/>
</dbReference>
<accession>A0ABV6HQZ9</accession>
<keyword evidence="2" id="KW-0560">Oxidoreductase</keyword>
<protein>
    <submittedName>
        <fullName evidence="2">SDR family NAD(P)-dependent oxidoreductase</fullName>
        <ecNumber evidence="2">1.1.1.-</ecNumber>
    </submittedName>
</protein>
<comment type="caution">
    <text evidence="2">The sequence shown here is derived from an EMBL/GenBank/DDBJ whole genome shotgun (WGS) entry which is preliminary data.</text>
</comment>
<evidence type="ECO:0000256" key="1">
    <source>
        <dbReference type="ARBA" id="ARBA00006484"/>
    </source>
</evidence>
<dbReference type="InterPro" id="IPR002347">
    <property type="entry name" value="SDR_fam"/>
</dbReference>
<dbReference type="GO" id="GO:0016491">
    <property type="term" value="F:oxidoreductase activity"/>
    <property type="evidence" value="ECO:0007669"/>
    <property type="project" value="UniProtKB-KW"/>
</dbReference>
<dbReference type="EMBL" id="JBHLWO010000002">
    <property type="protein sequence ID" value="MFC0320353.1"/>
    <property type="molecule type" value="Genomic_DNA"/>
</dbReference>
<dbReference type="SUPFAM" id="SSF51735">
    <property type="entry name" value="NAD(P)-binding Rossmann-fold domains"/>
    <property type="match status" value="1"/>
</dbReference>
<evidence type="ECO:0000313" key="2">
    <source>
        <dbReference type="EMBL" id="MFC0320353.1"/>
    </source>
</evidence>
<sequence>MLKDKVIVIYGASQSLAGAVAKTMAQAGAKLFLSNRHLTPAEEVAREINEAGGFAEAAEVDALDKGAIEKHLVKTLKKTKRIDASFNLAGFEVLQDVDLIDMSLDDFVRPITTAMQTHFLTATAAGRIMAKQGYGVILTLTATPGGIGYPKVGGFGPICSAVETFSKNLAAELGPLGVRVVNIRSAGSLDSRPFKEALAFGGDRIIEVIKKMKSDTMLKELPSMHDIASAASFLVSDMAKSITGTTIDVTIGTTTALNYKTDI</sequence>
<gene>
    <name evidence="2" type="ORF">ACFFI0_18645</name>
</gene>
<dbReference type="EC" id="1.1.1.-" evidence="2"/>
<proteinExistence type="inferred from homology"/>
<dbReference type="Proteomes" id="UP001589774">
    <property type="component" value="Unassembled WGS sequence"/>
</dbReference>
<organism evidence="2 3">
    <name type="scientific">Olivibacter oleidegradans</name>
    <dbReference type="NCBI Taxonomy" id="760123"/>
    <lineage>
        <taxon>Bacteria</taxon>
        <taxon>Pseudomonadati</taxon>
        <taxon>Bacteroidota</taxon>
        <taxon>Sphingobacteriia</taxon>
        <taxon>Sphingobacteriales</taxon>
        <taxon>Sphingobacteriaceae</taxon>
        <taxon>Olivibacter</taxon>
    </lineage>
</organism>
<dbReference type="RefSeq" id="WP_130858415.1">
    <property type="nucleotide sequence ID" value="NZ_JBHLWO010000002.1"/>
</dbReference>
<dbReference type="InterPro" id="IPR036291">
    <property type="entry name" value="NAD(P)-bd_dom_sf"/>
</dbReference>
<dbReference type="PANTHER" id="PTHR42760">
    <property type="entry name" value="SHORT-CHAIN DEHYDROGENASES/REDUCTASES FAMILY MEMBER"/>
    <property type="match status" value="1"/>
</dbReference>